<dbReference type="InterPro" id="IPR013249">
    <property type="entry name" value="RNA_pol_sigma70_r4_t2"/>
</dbReference>
<feature type="region of interest" description="Disordered" evidence="5">
    <location>
        <begin position="1"/>
        <end position="38"/>
    </location>
</feature>
<feature type="compositionally biased region" description="Low complexity" evidence="5">
    <location>
        <begin position="22"/>
        <end position="31"/>
    </location>
</feature>
<dbReference type="RefSeq" id="WP_318596508.1">
    <property type="nucleotide sequence ID" value="NZ_JAWSTH010000014.1"/>
</dbReference>
<dbReference type="Proteomes" id="UP001284601">
    <property type="component" value="Unassembled WGS sequence"/>
</dbReference>
<proteinExistence type="inferred from homology"/>
<reference evidence="8" key="1">
    <citation type="submission" date="2023-07" db="EMBL/GenBank/DDBJ databases">
        <title>Conexibacter stalactiti sp. nov., isolated from stalactites in a lava cave and emended description of the genus Conexibacter.</title>
        <authorList>
            <person name="Lee S.D."/>
        </authorList>
    </citation>
    <scope>NUCLEOTIDE SEQUENCE [LARGE SCALE GENOMIC DNA]</scope>
    <source>
        <strain evidence="8">KCTC 39840</strain>
    </source>
</reference>
<keyword evidence="4" id="KW-0804">Transcription</keyword>
<evidence type="ECO:0000256" key="2">
    <source>
        <dbReference type="ARBA" id="ARBA00023015"/>
    </source>
</evidence>
<dbReference type="Pfam" id="PF08281">
    <property type="entry name" value="Sigma70_r4_2"/>
    <property type="match status" value="1"/>
</dbReference>
<dbReference type="Gene3D" id="1.10.10.10">
    <property type="entry name" value="Winged helix-like DNA-binding domain superfamily/Winged helix DNA-binding domain"/>
    <property type="match status" value="2"/>
</dbReference>
<comment type="caution">
    <text evidence="7">The sequence shown here is derived from an EMBL/GenBank/DDBJ whole genome shotgun (WGS) entry which is preliminary data.</text>
</comment>
<dbReference type="EMBL" id="JAWSTH010000014">
    <property type="protein sequence ID" value="MDW5594237.1"/>
    <property type="molecule type" value="Genomic_DNA"/>
</dbReference>
<evidence type="ECO:0000256" key="4">
    <source>
        <dbReference type="ARBA" id="ARBA00023163"/>
    </source>
</evidence>
<dbReference type="InterPro" id="IPR013324">
    <property type="entry name" value="RNA_pol_sigma_r3/r4-like"/>
</dbReference>
<sequence>MAGRDDSAGQLAPKMEERSRAVARAAGALTAQTGSAPSVAQLARRTGLDLEQVAEALQASDAWDATPSDELSEQDRTVLRLRFVCELTPTEIAERLGASQPQVARALRRAAAAAARGAEVELRNDNAVLEGTWS</sequence>
<dbReference type="SUPFAM" id="SSF88659">
    <property type="entry name" value="Sigma3 and sigma4 domains of RNA polymerase sigma factors"/>
    <property type="match status" value="2"/>
</dbReference>
<evidence type="ECO:0000256" key="1">
    <source>
        <dbReference type="ARBA" id="ARBA00010641"/>
    </source>
</evidence>
<comment type="similarity">
    <text evidence="1">Belongs to the sigma-70 factor family. ECF subfamily.</text>
</comment>
<evidence type="ECO:0000256" key="3">
    <source>
        <dbReference type="ARBA" id="ARBA00023082"/>
    </source>
</evidence>
<feature type="domain" description="RNA polymerase sigma factor 70 region 4 type 2" evidence="6">
    <location>
        <begin position="69"/>
        <end position="111"/>
    </location>
</feature>
<keyword evidence="3" id="KW-0731">Sigma factor</keyword>
<keyword evidence="2" id="KW-0805">Transcription regulation</keyword>
<evidence type="ECO:0000313" key="8">
    <source>
        <dbReference type="Proteomes" id="UP001284601"/>
    </source>
</evidence>
<keyword evidence="8" id="KW-1185">Reference proteome</keyword>
<evidence type="ECO:0000313" key="7">
    <source>
        <dbReference type="EMBL" id="MDW5594237.1"/>
    </source>
</evidence>
<name>A0ABU4HLV2_9ACTN</name>
<organism evidence="7 8">
    <name type="scientific">Conexibacter stalactiti</name>
    <dbReference type="NCBI Taxonomy" id="1940611"/>
    <lineage>
        <taxon>Bacteria</taxon>
        <taxon>Bacillati</taxon>
        <taxon>Actinomycetota</taxon>
        <taxon>Thermoleophilia</taxon>
        <taxon>Solirubrobacterales</taxon>
        <taxon>Conexibacteraceae</taxon>
        <taxon>Conexibacter</taxon>
    </lineage>
</organism>
<accession>A0ABU4HLV2</accession>
<reference evidence="7 8" key="2">
    <citation type="submission" date="2023-10" db="EMBL/GenBank/DDBJ databases">
        <authorList>
            <person name="Han X.F."/>
        </authorList>
    </citation>
    <scope>NUCLEOTIDE SEQUENCE [LARGE SCALE GENOMIC DNA]</scope>
    <source>
        <strain evidence="7 8">KCTC 39840</strain>
    </source>
</reference>
<evidence type="ECO:0000259" key="6">
    <source>
        <dbReference type="Pfam" id="PF08281"/>
    </source>
</evidence>
<dbReference type="InterPro" id="IPR036388">
    <property type="entry name" value="WH-like_DNA-bd_sf"/>
</dbReference>
<protein>
    <submittedName>
        <fullName evidence="7">Sigma-70 domain-containing protein</fullName>
    </submittedName>
</protein>
<evidence type="ECO:0000256" key="5">
    <source>
        <dbReference type="SAM" id="MobiDB-lite"/>
    </source>
</evidence>
<gene>
    <name evidence="7" type="ORF">R7226_07815</name>
</gene>